<dbReference type="PANTHER" id="PTHR28133">
    <property type="entry name" value="REQUIRED FOR RESPIRATORY GROWTH PROTEIN 7, MITOCHONDRIAL"/>
    <property type="match status" value="1"/>
</dbReference>
<keyword evidence="2" id="KW-0496">Mitochondrion</keyword>
<dbReference type="OrthoDB" id="20734at2759"/>
<evidence type="ECO:0000256" key="1">
    <source>
        <dbReference type="ARBA" id="ARBA00004173"/>
    </source>
</evidence>
<dbReference type="PANTHER" id="PTHR28133:SF1">
    <property type="entry name" value="REQUIRED FOR RESPIRATORY GROWTH PROTEIN 7, MITOCHONDRIAL"/>
    <property type="match status" value="1"/>
</dbReference>
<dbReference type="AlphaFoldDB" id="A0A9Q8LA65"/>
<gene>
    <name evidence="3" type="ORF">CLAFUR5_03582</name>
</gene>
<reference evidence="3" key="2">
    <citation type="journal article" date="2022" name="Microb. Genom.">
        <title>A chromosome-scale genome assembly of the tomato pathogen Cladosporium fulvum reveals a compartmentalized genome architecture and the presence of a dispensable chromosome.</title>
        <authorList>
            <person name="Zaccaron A.Z."/>
            <person name="Chen L.H."/>
            <person name="Samaras A."/>
            <person name="Stergiopoulos I."/>
        </authorList>
    </citation>
    <scope>NUCLEOTIDE SEQUENCE</scope>
    <source>
        <strain evidence="3">Race5_Kim</strain>
    </source>
</reference>
<dbReference type="InterPro" id="IPR018828">
    <property type="entry name" value="RRG7"/>
</dbReference>
<dbReference type="RefSeq" id="XP_047758053.1">
    <property type="nucleotide sequence ID" value="XM_047902730.1"/>
</dbReference>
<accession>A0A9Q8LA65</accession>
<evidence type="ECO:0008006" key="5">
    <source>
        <dbReference type="Google" id="ProtNLM"/>
    </source>
</evidence>
<evidence type="ECO:0000256" key="2">
    <source>
        <dbReference type="ARBA" id="ARBA00023128"/>
    </source>
</evidence>
<dbReference type="GeneID" id="71983460"/>
<dbReference type="EMBL" id="CP090164">
    <property type="protein sequence ID" value="UJO13687.1"/>
    <property type="molecule type" value="Genomic_DNA"/>
</dbReference>
<name>A0A9Q8LA65_PASFU</name>
<evidence type="ECO:0000313" key="3">
    <source>
        <dbReference type="EMBL" id="UJO13687.1"/>
    </source>
</evidence>
<dbReference type="Pfam" id="PF10356">
    <property type="entry name" value="RRG7"/>
    <property type="match status" value="2"/>
</dbReference>
<protein>
    <recommendedName>
        <fullName evidence="5">Required for respiratory growth protein 7, mitochondrial</fullName>
    </recommendedName>
</protein>
<reference evidence="3" key="1">
    <citation type="submission" date="2021-12" db="EMBL/GenBank/DDBJ databases">
        <authorList>
            <person name="Zaccaron A."/>
            <person name="Stergiopoulos I."/>
        </authorList>
    </citation>
    <scope>NUCLEOTIDE SEQUENCE</scope>
    <source>
        <strain evidence="3">Race5_Kim</strain>
    </source>
</reference>
<proteinExistence type="predicted"/>
<organism evidence="3 4">
    <name type="scientific">Passalora fulva</name>
    <name type="common">Tomato leaf mold</name>
    <name type="synonym">Cladosporium fulvum</name>
    <dbReference type="NCBI Taxonomy" id="5499"/>
    <lineage>
        <taxon>Eukaryota</taxon>
        <taxon>Fungi</taxon>
        <taxon>Dikarya</taxon>
        <taxon>Ascomycota</taxon>
        <taxon>Pezizomycotina</taxon>
        <taxon>Dothideomycetes</taxon>
        <taxon>Dothideomycetidae</taxon>
        <taxon>Mycosphaerellales</taxon>
        <taxon>Mycosphaerellaceae</taxon>
        <taxon>Fulvia</taxon>
    </lineage>
</organism>
<dbReference type="KEGG" id="ffu:CLAFUR5_03582"/>
<sequence length="307" mass="34367">MSLARGRYLDAGAAILSRNPTTSLSHYTRCHLQQRRHYICRYAACPPPPATLVKTVRPTLDVTTRPAPLATIRTARTRSLNTEASQGIVDSAIHAIAASAKGRSKHHHDVDTFLKYAVQTNLSENTTYYRGTYHEYNAAGALEDYGFALDRVGRANDLGIDLLGQWNLPMAPHEIKIVAQCRATHTRPAMVRELEGACQGAPLGWRGKDVMALLISDRSSTRGVREAIQRSSLPIGFMLITDMGFLQQFFWNPAATNAFLTGMEAMPLYHQKVGMEMFCKREMKFLPCKDEKHDTVALLWQGKHWKP</sequence>
<evidence type="ECO:0000313" key="4">
    <source>
        <dbReference type="Proteomes" id="UP000756132"/>
    </source>
</evidence>
<dbReference type="GO" id="GO:0005739">
    <property type="term" value="C:mitochondrion"/>
    <property type="evidence" value="ECO:0007669"/>
    <property type="project" value="UniProtKB-SubCell"/>
</dbReference>
<comment type="subcellular location">
    <subcellularLocation>
        <location evidence="1">Mitochondrion</location>
    </subcellularLocation>
</comment>
<dbReference type="Proteomes" id="UP000756132">
    <property type="component" value="Chromosome 2"/>
</dbReference>
<keyword evidence="4" id="KW-1185">Reference proteome</keyword>